<proteinExistence type="predicted"/>
<organism evidence="1 2">
    <name type="scientific">Aedes aegypti</name>
    <name type="common">Yellowfever mosquito</name>
    <name type="synonym">Culex aegypti</name>
    <dbReference type="NCBI Taxonomy" id="7159"/>
    <lineage>
        <taxon>Eukaryota</taxon>
        <taxon>Metazoa</taxon>
        <taxon>Ecdysozoa</taxon>
        <taxon>Arthropoda</taxon>
        <taxon>Hexapoda</taxon>
        <taxon>Insecta</taxon>
        <taxon>Pterygota</taxon>
        <taxon>Neoptera</taxon>
        <taxon>Endopterygota</taxon>
        <taxon>Diptera</taxon>
        <taxon>Nematocera</taxon>
        <taxon>Culicoidea</taxon>
        <taxon>Culicidae</taxon>
        <taxon>Culicinae</taxon>
        <taxon>Aedini</taxon>
        <taxon>Aedes</taxon>
        <taxon>Stegomyia</taxon>
    </lineage>
</organism>
<dbReference type="GO" id="GO:0043161">
    <property type="term" value="P:proteasome-mediated ubiquitin-dependent protein catabolic process"/>
    <property type="evidence" value="ECO:0007669"/>
    <property type="project" value="TreeGrafter"/>
</dbReference>
<reference evidence="1 2" key="1">
    <citation type="submission" date="2017-06" db="EMBL/GenBank/DDBJ databases">
        <title>Aedes aegypti genome working group (AGWG) sequencing and assembly.</title>
        <authorList>
            <consortium name="Aedes aegypti Genome Working Group (AGWG)"/>
            <person name="Matthews B.J."/>
        </authorList>
    </citation>
    <scope>NUCLEOTIDE SEQUENCE [LARGE SCALE GENOMIC DNA]</scope>
    <source>
        <strain evidence="1 2">LVP_AGWG</strain>
    </source>
</reference>
<protein>
    <submittedName>
        <fullName evidence="1">Uncharacterized protein</fullName>
    </submittedName>
</protein>
<dbReference type="InParanoid" id="A0A6I8TZW2"/>
<dbReference type="OrthoDB" id="7103806at2759"/>
<dbReference type="InterPro" id="IPR042476">
    <property type="entry name" value="APPBP2"/>
</dbReference>
<dbReference type="AlphaFoldDB" id="A0A6I8TZW2"/>
<accession>A0A6I8TZW2</accession>
<dbReference type="EnsemblMetazoa" id="AAEL021885-RA">
    <property type="protein sequence ID" value="AAEL021885-PA"/>
    <property type="gene ID" value="AAEL021885"/>
</dbReference>
<dbReference type="GO" id="GO:1990756">
    <property type="term" value="F:ubiquitin-like ligase-substrate adaptor activity"/>
    <property type="evidence" value="ECO:0007669"/>
    <property type="project" value="TreeGrafter"/>
</dbReference>
<dbReference type="SUPFAM" id="SSF48452">
    <property type="entry name" value="TPR-like"/>
    <property type="match status" value="1"/>
</dbReference>
<dbReference type="Gene3D" id="1.25.40.10">
    <property type="entry name" value="Tetratricopeptide repeat domain"/>
    <property type="match status" value="1"/>
</dbReference>
<sequence length="445" mass="50519">MLSDIVDVINTACCKAITPGCKTASTLHQLSAKVFTKEVNKICQYGVRISVLHDLPTTVLSSVLDHMTYFPSLRRKLHQELSDPVLFMKGFASHETDRLKLENCLRHASLIGKPVLPELAKNWCKRLMEIKQPIGFSSILNKVVKTITFGAYLHEAGWVFQSMEVLDIALLMISQAKENKNHEALEMICVKHKLRAEGSALLRTKADTTCSILLTMIENTTDSEDLLKVYLEVANHNFKAHRIAESHHWTRRAMELMTESTSDDSIIEILQLESVYLFHSQRHEAGTLIISQAIHRAKITFGYLNRRYADTLYTYAVCLLQSNAISDALSVLLELLEVINKVYGKFTPHVVIIRSYLAYGFYRRSQTSGRCDVAYDHIQQAITLAKQLMPERREIISHLGEIRAMIMKGRDDILAAIEENSTTLNDDFSMLTVAEIKQMSFQLND</sequence>
<dbReference type="InterPro" id="IPR011990">
    <property type="entry name" value="TPR-like_helical_dom_sf"/>
</dbReference>
<gene>
    <name evidence="1" type="primary">110678699</name>
</gene>
<name>A0A6I8TZW2_AEDAE</name>
<keyword evidence="2" id="KW-1185">Reference proteome</keyword>
<dbReference type="GO" id="GO:0006886">
    <property type="term" value="P:intracellular protein transport"/>
    <property type="evidence" value="ECO:0007669"/>
    <property type="project" value="InterPro"/>
</dbReference>
<evidence type="ECO:0000313" key="2">
    <source>
        <dbReference type="Proteomes" id="UP000008820"/>
    </source>
</evidence>
<reference evidence="1" key="2">
    <citation type="submission" date="2020-05" db="UniProtKB">
        <authorList>
            <consortium name="EnsemblMetazoa"/>
        </authorList>
    </citation>
    <scope>IDENTIFICATION</scope>
    <source>
        <strain evidence="1">LVP_AGWG</strain>
    </source>
</reference>
<dbReference type="PANTHER" id="PTHR46575:SF1">
    <property type="entry name" value="AMYLOID PROTEIN-BINDING PROTEIN 2"/>
    <property type="match status" value="1"/>
</dbReference>
<dbReference type="PANTHER" id="PTHR46575">
    <property type="entry name" value="AMYLOID PROTEIN-BINDING PROTEIN 2"/>
    <property type="match status" value="1"/>
</dbReference>
<dbReference type="GO" id="GO:0031462">
    <property type="term" value="C:Cul2-RING ubiquitin ligase complex"/>
    <property type="evidence" value="ECO:0007669"/>
    <property type="project" value="TreeGrafter"/>
</dbReference>
<evidence type="ECO:0000313" key="1">
    <source>
        <dbReference type="EnsemblMetazoa" id="AAEL021885-PA"/>
    </source>
</evidence>
<dbReference type="Proteomes" id="UP000008820">
    <property type="component" value="Chromosome 3"/>
</dbReference>